<name>A0A6N1X530_9BURK</name>
<keyword evidence="1" id="KW-0378">Hydrolase</keyword>
<dbReference type="RefSeq" id="WP_175504039.1">
    <property type="nucleotide sequence ID" value="NZ_CP054840.1"/>
</dbReference>
<organism evidence="1 2">
    <name type="scientific">Comamonas antarctica</name>
    <dbReference type="NCBI Taxonomy" id="2743470"/>
    <lineage>
        <taxon>Bacteria</taxon>
        <taxon>Pseudomonadati</taxon>
        <taxon>Pseudomonadota</taxon>
        <taxon>Betaproteobacteria</taxon>
        <taxon>Burkholderiales</taxon>
        <taxon>Comamonadaceae</taxon>
        <taxon>Comamonas</taxon>
    </lineage>
</organism>
<sequence length="342" mass="36319">MSAGLLWLEPGRSYGFDDLVFWQDRERKAFAAVAGTIHTVVLGPHASAGFPAELKPFIAPGLTRRKQFDYSDVLTSALGRAWAAADPGVVFVENPHSRLVLDPNRAPPAQPLQDLRAFWARLAQVRAGATDVSFAGVDAIRPITFSGEDVLREPADEAGWTALAAALSRSQAQGPLAYGAAVESVMGQVCEQGPARGLLVVSLHDTMNTKMRADGAIVVERPVADRLPAWVNLGNRGDAQGEGQAVSLPAPALRRLAARWGHALGATAAEITLNVPYKGAHETLHWGQALAARAGSGAVQAEFRREALLGPQAVAHLQQPGSDWPQGLDARLADIARKLARA</sequence>
<proteinExistence type="predicted"/>
<dbReference type="Proteomes" id="UP000509579">
    <property type="component" value="Chromosome"/>
</dbReference>
<dbReference type="SUPFAM" id="SSF53187">
    <property type="entry name" value="Zn-dependent exopeptidases"/>
    <property type="match status" value="1"/>
</dbReference>
<dbReference type="Gene3D" id="3.40.630.40">
    <property type="entry name" value="Zn-dependent exopeptidases"/>
    <property type="match status" value="1"/>
</dbReference>
<dbReference type="AlphaFoldDB" id="A0A6N1X530"/>
<dbReference type="KEGG" id="aant:HUK68_09835"/>
<reference evidence="1 2" key="1">
    <citation type="submission" date="2020-06" db="EMBL/GenBank/DDBJ databases">
        <title>Acidovorax antarctica sp. nov., isolated from Corinth ice sheet soil, Antarctic Fields Peninsula.</title>
        <authorList>
            <person name="Xu Q."/>
            <person name="Peng F."/>
        </authorList>
    </citation>
    <scope>NUCLEOTIDE SEQUENCE [LARGE SCALE GENOMIC DNA]</scope>
    <source>
        <strain evidence="1 2">16-35-5</strain>
    </source>
</reference>
<dbReference type="InterPro" id="IPR007709">
    <property type="entry name" value="N-FG_amidohydro"/>
</dbReference>
<dbReference type="Pfam" id="PF05013">
    <property type="entry name" value="FGase"/>
    <property type="match status" value="1"/>
</dbReference>
<keyword evidence="2" id="KW-1185">Reference proteome</keyword>
<gene>
    <name evidence="1" type="ORF">HUK68_09835</name>
</gene>
<evidence type="ECO:0000313" key="1">
    <source>
        <dbReference type="EMBL" id="QKV53162.1"/>
    </source>
</evidence>
<accession>A0A6N1X530</accession>
<dbReference type="EMBL" id="CP054840">
    <property type="protein sequence ID" value="QKV53162.1"/>
    <property type="molecule type" value="Genomic_DNA"/>
</dbReference>
<evidence type="ECO:0000313" key="2">
    <source>
        <dbReference type="Proteomes" id="UP000509579"/>
    </source>
</evidence>
<dbReference type="GO" id="GO:0016787">
    <property type="term" value="F:hydrolase activity"/>
    <property type="evidence" value="ECO:0007669"/>
    <property type="project" value="UniProtKB-KW"/>
</dbReference>
<protein>
    <submittedName>
        <fullName evidence="1">N-formylglutamate amidohydrolase</fullName>
    </submittedName>
</protein>